<dbReference type="OMA" id="MITIDVL"/>
<dbReference type="AlphaFoldDB" id="A0A803PJW0"/>
<dbReference type="PANTHER" id="PTHR48094:SF12">
    <property type="entry name" value="PARKINSON DISEASE PROTEIN 7 HOMOLOG"/>
    <property type="match status" value="1"/>
</dbReference>
<dbReference type="GO" id="GO:0005737">
    <property type="term" value="C:cytoplasm"/>
    <property type="evidence" value="ECO:0007669"/>
    <property type="project" value="TreeGrafter"/>
</dbReference>
<reference evidence="1" key="2">
    <citation type="submission" date="2021-03" db="UniProtKB">
        <authorList>
            <consortium name="EnsemblPlants"/>
        </authorList>
    </citation>
    <scope>IDENTIFICATION</scope>
</reference>
<dbReference type="Gramene" id="evm.model.05.1075">
    <property type="protein sequence ID" value="cds.evm.model.05.1075"/>
    <property type="gene ID" value="evm.TU.05.1075"/>
</dbReference>
<dbReference type="EnsemblPlants" id="evm.model.05.1075">
    <property type="protein sequence ID" value="cds.evm.model.05.1075"/>
    <property type="gene ID" value="evm.TU.05.1075"/>
</dbReference>
<dbReference type="Gene3D" id="3.40.50.880">
    <property type="match status" value="1"/>
</dbReference>
<evidence type="ECO:0000313" key="1">
    <source>
        <dbReference type="EnsemblPlants" id="cds.evm.model.05.1075"/>
    </source>
</evidence>
<dbReference type="InterPro" id="IPR029062">
    <property type="entry name" value="Class_I_gatase-like"/>
</dbReference>
<dbReference type="Proteomes" id="UP000596661">
    <property type="component" value="Chromosome 5"/>
</dbReference>
<dbReference type="EMBL" id="UZAU01000490">
    <property type="status" value="NOT_ANNOTATED_CDS"/>
    <property type="molecule type" value="Genomic_DNA"/>
</dbReference>
<dbReference type="PANTHER" id="PTHR48094">
    <property type="entry name" value="PROTEIN/NUCLEIC ACID DEGLYCASE DJ-1-RELATED"/>
    <property type="match status" value="1"/>
</dbReference>
<name>A0A803PJW0_CANSA</name>
<accession>A0A803PJW0</accession>
<proteinExistence type="predicted"/>
<sequence length="88" mass="9702">MEAMITIDVLRRAGADVNVASVEKELRVDACHGVKIIGDALIIDYGEQGIFDLINLPILVLWELDVNYVAIGEYAKFARSSSTSKYLT</sequence>
<evidence type="ECO:0008006" key="3">
    <source>
        <dbReference type="Google" id="ProtNLM"/>
    </source>
</evidence>
<dbReference type="OrthoDB" id="543156at2759"/>
<evidence type="ECO:0000313" key="2">
    <source>
        <dbReference type="Proteomes" id="UP000596661"/>
    </source>
</evidence>
<dbReference type="GO" id="GO:1903189">
    <property type="term" value="P:glyoxal metabolic process"/>
    <property type="evidence" value="ECO:0007669"/>
    <property type="project" value="TreeGrafter"/>
</dbReference>
<reference evidence="1" key="1">
    <citation type="submission" date="2018-11" db="EMBL/GenBank/DDBJ databases">
        <authorList>
            <person name="Grassa J C."/>
        </authorList>
    </citation>
    <scope>NUCLEOTIDE SEQUENCE [LARGE SCALE GENOMIC DNA]</scope>
</reference>
<organism evidence="1 2">
    <name type="scientific">Cannabis sativa</name>
    <name type="common">Hemp</name>
    <name type="synonym">Marijuana</name>
    <dbReference type="NCBI Taxonomy" id="3483"/>
    <lineage>
        <taxon>Eukaryota</taxon>
        <taxon>Viridiplantae</taxon>
        <taxon>Streptophyta</taxon>
        <taxon>Embryophyta</taxon>
        <taxon>Tracheophyta</taxon>
        <taxon>Spermatophyta</taxon>
        <taxon>Magnoliopsida</taxon>
        <taxon>eudicotyledons</taxon>
        <taxon>Gunneridae</taxon>
        <taxon>Pentapetalae</taxon>
        <taxon>rosids</taxon>
        <taxon>fabids</taxon>
        <taxon>Rosales</taxon>
        <taxon>Cannabaceae</taxon>
        <taxon>Cannabis</taxon>
    </lineage>
</organism>
<dbReference type="InterPro" id="IPR050325">
    <property type="entry name" value="Prot/Nucl_acid_deglycase"/>
</dbReference>
<keyword evidence="2" id="KW-1185">Reference proteome</keyword>
<protein>
    <recommendedName>
        <fullName evidence="3">DJ-1/PfpI domain-containing protein</fullName>
    </recommendedName>
</protein>